<dbReference type="PROSITE" id="PS00369">
    <property type="entry name" value="PTS_HPR_HIS"/>
    <property type="match status" value="1"/>
</dbReference>
<dbReference type="RefSeq" id="WP_343922711.1">
    <property type="nucleotide sequence ID" value="NZ_BAAAKW010000008.1"/>
</dbReference>
<keyword evidence="6" id="KW-0808">Transferase</keyword>
<evidence type="ECO:0000313" key="12">
    <source>
        <dbReference type="Proteomes" id="UP001500943"/>
    </source>
</evidence>
<evidence type="ECO:0000259" key="10">
    <source>
        <dbReference type="PROSITE" id="PS51350"/>
    </source>
</evidence>
<dbReference type="PROSITE" id="PS51096">
    <property type="entry name" value="PTS_EIIA_TYPE_4"/>
    <property type="match status" value="1"/>
</dbReference>
<evidence type="ECO:0000313" key="11">
    <source>
        <dbReference type="EMBL" id="GAA1207973.1"/>
    </source>
</evidence>
<dbReference type="InterPro" id="IPR036662">
    <property type="entry name" value="PTS_EIIA_man-typ_sf"/>
</dbReference>
<feature type="compositionally biased region" description="Low complexity" evidence="8">
    <location>
        <begin position="132"/>
        <end position="156"/>
    </location>
</feature>
<evidence type="ECO:0000259" key="9">
    <source>
        <dbReference type="PROSITE" id="PS51096"/>
    </source>
</evidence>
<dbReference type="EMBL" id="BAAAKW010000008">
    <property type="protein sequence ID" value="GAA1207973.1"/>
    <property type="molecule type" value="Genomic_DNA"/>
</dbReference>
<dbReference type="CDD" id="cd00367">
    <property type="entry name" value="PTS-HPr_like"/>
    <property type="match status" value="1"/>
</dbReference>
<evidence type="ECO:0000256" key="8">
    <source>
        <dbReference type="SAM" id="MobiDB-lite"/>
    </source>
</evidence>
<protein>
    <recommendedName>
        <fullName evidence="5">Phosphocarrier protein HPr</fullName>
        <ecNumber evidence="4">2.7.1.121</ecNumber>
    </recommendedName>
</protein>
<evidence type="ECO:0000256" key="4">
    <source>
        <dbReference type="ARBA" id="ARBA00012095"/>
    </source>
</evidence>
<evidence type="ECO:0000256" key="2">
    <source>
        <dbReference type="ARBA" id="ARBA00002788"/>
    </source>
</evidence>
<sequence length="260" mass="25580">MIGIVVVSHSPALARAAVDLSLEMVGESPPAIAIAAGAGEGVIGTDAVKVAEAIDEVASGDGVLVFMDLGSAVLSGTMATEFMTTRDEVRLTDSPFVEGLIAAVVLANAGASLDEVDREARAAMGAKQSQLAGQGEAPAVEPAAASVDSSNSDSSAASSNAATAALFEISAEAPLINPDGLHSRPAAAIVQALAKVEAKVTITDVTSGKGPVAANSLIGIMSLGATKDHVVKFSATGAAAQDAVDLLVAMAADGFGELGS</sequence>
<dbReference type="Proteomes" id="UP001500943">
    <property type="component" value="Unassembled WGS sequence"/>
</dbReference>
<evidence type="ECO:0000256" key="1">
    <source>
        <dbReference type="ARBA" id="ARBA00001113"/>
    </source>
</evidence>
<comment type="function">
    <text evidence="3">General (non sugar-specific) component of the phosphoenolpyruvate-dependent sugar phosphotransferase system (sugar PTS). This major carbohydrate active-transport system catalyzes the phosphorylation of incoming sugar substrates concomitantly with their translocation across the cell membrane. The phosphoryl group from phosphoenolpyruvate (PEP) is transferred to the phosphoryl carrier protein HPr by enzyme I. Phospho-HPr then transfers it to the PTS EIIA domain.</text>
</comment>
<proteinExistence type="predicted"/>
<dbReference type="InterPro" id="IPR035895">
    <property type="entry name" value="HPr-like_sf"/>
</dbReference>
<comment type="caution">
    <text evidence="11">The sequence shown here is derived from an EMBL/GenBank/DDBJ whole genome shotgun (WGS) entry which is preliminary data.</text>
</comment>
<dbReference type="InterPro" id="IPR001020">
    <property type="entry name" value="PTS_HPr_His_P_site"/>
</dbReference>
<dbReference type="SUPFAM" id="SSF55594">
    <property type="entry name" value="HPr-like"/>
    <property type="match status" value="1"/>
</dbReference>
<dbReference type="PRINTS" id="PR00107">
    <property type="entry name" value="PHOSPHOCPHPR"/>
</dbReference>
<gene>
    <name evidence="11" type="ORF">GCM10009655_03980</name>
</gene>
<evidence type="ECO:0000256" key="5">
    <source>
        <dbReference type="ARBA" id="ARBA00020422"/>
    </source>
</evidence>
<evidence type="ECO:0000256" key="3">
    <source>
        <dbReference type="ARBA" id="ARBA00003681"/>
    </source>
</evidence>
<organism evidence="11 12">
    <name type="scientific">Rhodoglobus aureus</name>
    <dbReference type="NCBI Taxonomy" id="191497"/>
    <lineage>
        <taxon>Bacteria</taxon>
        <taxon>Bacillati</taxon>
        <taxon>Actinomycetota</taxon>
        <taxon>Actinomycetes</taxon>
        <taxon>Micrococcales</taxon>
        <taxon>Microbacteriaceae</taxon>
        <taxon>Rhodoglobus</taxon>
    </lineage>
</organism>
<dbReference type="Pfam" id="PF03610">
    <property type="entry name" value="EIIA-man"/>
    <property type="match status" value="1"/>
</dbReference>
<evidence type="ECO:0000256" key="7">
    <source>
        <dbReference type="ARBA" id="ARBA00046577"/>
    </source>
</evidence>
<dbReference type="PROSITE" id="PS51350">
    <property type="entry name" value="PTS_HPR_DOM"/>
    <property type="match status" value="1"/>
</dbReference>
<feature type="domain" description="HPr" evidence="10">
    <location>
        <begin position="168"/>
        <end position="258"/>
    </location>
</feature>
<keyword evidence="12" id="KW-1185">Reference proteome</keyword>
<dbReference type="PANTHER" id="PTHR38594">
    <property type="entry name" value="PEP-DEPENDENT DIHYDROXYACETONE KINASE, PHOSPHORYL DONOR SUBUNIT DHAM"/>
    <property type="match status" value="1"/>
</dbReference>
<dbReference type="Gene3D" id="3.30.1340.10">
    <property type="entry name" value="HPr-like"/>
    <property type="match status" value="1"/>
</dbReference>
<comment type="catalytic activity">
    <reaction evidence="1">
        <text>dihydroxyacetone + phosphoenolpyruvate = dihydroxyacetone phosphate + pyruvate</text>
        <dbReference type="Rhea" id="RHEA:18381"/>
        <dbReference type="ChEBI" id="CHEBI:15361"/>
        <dbReference type="ChEBI" id="CHEBI:16016"/>
        <dbReference type="ChEBI" id="CHEBI:57642"/>
        <dbReference type="ChEBI" id="CHEBI:58702"/>
        <dbReference type="EC" id="2.7.1.121"/>
    </reaction>
</comment>
<feature type="region of interest" description="Disordered" evidence="8">
    <location>
        <begin position="124"/>
        <end position="156"/>
    </location>
</feature>
<dbReference type="Pfam" id="PF00381">
    <property type="entry name" value="PTS-HPr"/>
    <property type="match status" value="1"/>
</dbReference>
<dbReference type="SUPFAM" id="SSF53062">
    <property type="entry name" value="PTS system fructose IIA component-like"/>
    <property type="match status" value="1"/>
</dbReference>
<accession>A0ABN1VEL0</accession>
<comment type="function">
    <text evidence="2">Component of the dihydroxyacetone kinase complex, which is responsible for the phosphoenolpyruvate (PEP)-dependent phosphorylation of dihydroxyacetone. DhaM serves as the phosphoryl donor. Is phosphorylated by phosphoenolpyruvate in an EI- and HPr-dependent reaction, and a phosphorelay system on histidine residues finally leads to phosphoryl transfer to DhaL and dihydroxyacetone.</text>
</comment>
<dbReference type="InterPro" id="IPR004701">
    <property type="entry name" value="PTS_EIIA_man-typ"/>
</dbReference>
<dbReference type="EC" id="2.7.1.121" evidence="4"/>
<dbReference type="InterPro" id="IPR012844">
    <property type="entry name" value="DhaM_N"/>
</dbReference>
<dbReference type="NCBIfam" id="TIGR01003">
    <property type="entry name" value="PTS_HPr_family"/>
    <property type="match status" value="1"/>
</dbReference>
<dbReference type="Gene3D" id="3.40.50.510">
    <property type="entry name" value="Phosphotransferase system, mannose-type IIA component"/>
    <property type="match status" value="1"/>
</dbReference>
<dbReference type="InterPro" id="IPR039643">
    <property type="entry name" value="DhaM"/>
</dbReference>
<dbReference type="NCBIfam" id="TIGR02364">
    <property type="entry name" value="dha_pts"/>
    <property type="match status" value="1"/>
</dbReference>
<dbReference type="InterPro" id="IPR000032">
    <property type="entry name" value="HPr-like"/>
</dbReference>
<name>A0ABN1VEL0_9MICO</name>
<comment type="subunit">
    <text evidence="7">Homodimer. The dihydroxyacetone kinase complex is composed of a homodimer of DhaM, a homodimer of DhaK and the subunit DhaL.</text>
</comment>
<dbReference type="PANTHER" id="PTHR38594:SF1">
    <property type="entry name" value="PEP-DEPENDENT DIHYDROXYACETONE KINASE, PHOSPHORYL DONOR SUBUNIT DHAM"/>
    <property type="match status" value="1"/>
</dbReference>
<evidence type="ECO:0000256" key="6">
    <source>
        <dbReference type="ARBA" id="ARBA00022679"/>
    </source>
</evidence>
<feature type="domain" description="PTS EIIA type-4" evidence="9">
    <location>
        <begin position="1"/>
        <end position="131"/>
    </location>
</feature>
<reference evidence="11 12" key="1">
    <citation type="journal article" date="2019" name="Int. J. Syst. Evol. Microbiol.">
        <title>The Global Catalogue of Microorganisms (GCM) 10K type strain sequencing project: providing services to taxonomists for standard genome sequencing and annotation.</title>
        <authorList>
            <consortium name="The Broad Institute Genomics Platform"/>
            <consortium name="The Broad Institute Genome Sequencing Center for Infectious Disease"/>
            <person name="Wu L."/>
            <person name="Ma J."/>
        </authorList>
    </citation>
    <scope>NUCLEOTIDE SEQUENCE [LARGE SCALE GENOMIC DNA]</scope>
    <source>
        <strain evidence="11 12">JCM 12762</strain>
    </source>
</reference>